<protein>
    <submittedName>
        <fullName evidence="2">Uncharacterized protein</fullName>
    </submittedName>
</protein>
<evidence type="ECO:0000313" key="2">
    <source>
        <dbReference type="EMBL" id="PIB01918.1"/>
    </source>
</evidence>
<evidence type="ECO:0000313" key="3">
    <source>
        <dbReference type="Proteomes" id="UP000230605"/>
    </source>
</evidence>
<evidence type="ECO:0000256" key="1">
    <source>
        <dbReference type="SAM" id="MobiDB-lite"/>
    </source>
</evidence>
<feature type="region of interest" description="Disordered" evidence="1">
    <location>
        <begin position="34"/>
        <end position="53"/>
    </location>
</feature>
<accession>A0A2G5IAU0</accession>
<reference evidence="2 3" key="1">
    <citation type="submission" date="2015-10" db="EMBL/GenBank/DDBJ databases">
        <title>The cercosporin biosynthetic gene cluster was horizontally transferred to several fungal lineages and shown to be expanded in Cercospora beticola based on microsynteny with recipient genomes.</title>
        <authorList>
            <person name="De Jonge R."/>
            <person name="Ebert M.K."/>
            <person name="Suttle J.C."/>
            <person name="Jurick Ii W.M."/>
            <person name="Secor G.A."/>
            <person name="Thomma B.P."/>
            <person name="Van De Peer Y."/>
            <person name="Bolton M.D."/>
        </authorList>
    </citation>
    <scope>NUCLEOTIDE SEQUENCE [LARGE SCALE GENOMIC DNA]</scope>
    <source>
        <strain evidence="2 3">09-40</strain>
    </source>
</reference>
<dbReference type="EMBL" id="LKMD01000100">
    <property type="protein sequence ID" value="PIB01918.1"/>
    <property type="molecule type" value="Genomic_DNA"/>
</dbReference>
<dbReference type="AlphaFoldDB" id="A0A2G5IAU0"/>
<sequence>MCAAYRSKPFALAIAMSCNCLSLEHHTTQTIRPTCPTPISTQSDKHVSNNFNNPKAVVAVVPPQAATQKRTPKNVPQPNRNNQSSHKSSNLSLPIASTGFEWSTHSAPKMWRIDLLCLRGVDN</sequence>
<organism evidence="2 3">
    <name type="scientific">Cercospora beticola</name>
    <name type="common">Sugarbeet leaf spot fungus</name>
    <dbReference type="NCBI Taxonomy" id="122368"/>
    <lineage>
        <taxon>Eukaryota</taxon>
        <taxon>Fungi</taxon>
        <taxon>Dikarya</taxon>
        <taxon>Ascomycota</taxon>
        <taxon>Pezizomycotina</taxon>
        <taxon>Dothideomycetes</taxon>
        <taxon>Dothideomycetidae</taxon>
        <taxon>Mycosphaerellales</taxon>
        <taxon>Mycosphaerellaceae</taxon>
        <taxon>Cercospora</taxon>
    </lineage>
</organism>
<name>A0A2G5IAU0_CERBT</name>
<feature type="region of interest" description="Disordered" evidence="1">
    <location>
        <begin position="63"/>
        <end position="92"/>
    </location>
</feature>
<proteinExistence type="predicted"/>
<feature type="compositionally biased region" description="Polar residues" evidence="1">
    <location>
        <begin position="74"/>
        <end position="92"/>
    </location>
</feature>
<comment type="caution">
    <text evidence="2">The sequence shown here is derived from an EMBL/GenBank/DDBJ whole genome shotgun (WGS) entry which is preliminary data.</text>
</comment>
<dbReference type="Proteomes" id="UP000230605">
    <property type="component" value="Chromosome 1"/>
</dbReference>
<gene>
    <name evidence="2" type="ORF">CB0940_02177</name>
</gene>